<comment type="caution">
    <text evidence="7">The sequence shown here is derived from an EMBL/GenBank/DDBJ whole genome shotgun (WGS) entry which is preliminary data.</text>
</comment>
<dbReference type="OrthoDB" id="512217at2"/>
<protein>
    <recommendedName>
        <fullName evidence="9">Polysaccharide biosynthesis protein</fullName>
    </recommendedName>
</protein>
<proteinExistence type="predicted"/>
<evidence type="ECO:0000313" key="8">
    <source>
        <dbReference type="Proteomes" id="UP000215694"/>
    </source>
</evidence>
<organism evidence="7 8">
    <name type="scientific">Romboutsia weinsteinii</name>
    <dbReference type="NCBI Taxonomy" id="2020949"/>
    <lineage>
        <taxon>Bacteria</taxon>
        <taxon>Bacillati</taxon>
        <taxon>Bacillota</taxon>
        <taxon>Clostridia</taxon>
        <taxon>Peptostreptococcales</taxon>
        <taxon>Peptostreptococcaceae</taxon>
        <taxon>Romboutsia</taxon>
    </lineage>
</organism>
<name>A0A371J3T7_9FIRM</name>
<keyword evidence="4 6" id="KW-1133">Transmembrane helix</keyword>
<dbReference type="PANTHER" id="PTHR30250">
    <property type="entry name" value="PST FAMILY PREDICTED COLANIC ACID TRANSPORTER"/>
    <property type="match status" value="1"/>
</dbReference>
<feature type="transmembrane region" description="Helical" evidence="6">
    <location>
        <begin position="269"/>
        <end position="290"/>
    </location>
</feature>
<dbReference type="Proteomes" id="UP000215694">
    <property type="component" value="Unassembled WGS sequence"/>
</dbReference>
<dbReference type="Pfam" id="PF01943">
    <property type="entry name" value="Polysacc_synt"/>
    <property type="match status" value="1"/>
</dbReference>
<feature type="transmembrane region" description="Helical" evidence="6">
    <location>
        <begin position="405"/>
        <end position="427"/>
    </location>
</feature>
<evidence type="ECO:0000256" key="6">
    <source>
        <dbReference type="SAM" id="Phobius"/>
    </source>
</evidence>
<feature type="transmembrane region" description="Helical" evidence="6">
    <location>
        <begin position="347"/>
        <end position="367"/>
    </location>
</feature>
<feature type="transmembrane region" description="Helical" evidence="6">
    <location>
        <begin position="311"/>
        <end position="327"/>
    </location>
</feature>
<evidence type="ECO:0000313" key="7">
    <source>
        <dbReference type="EMBL" id="RDY27439.1"/>
    </source>
</evidence>
<evidence type="ECO:0000256" key="1">
    <source>
        <dbReference type="ARBA" id="ARBA00004651"/>
    </source>
</evidence>
<reference evidence="7 8" key="1">
    <citation type="journal article" date="2017" name="Genome Announc.">
        <title>Draft Genome Sequence of Romboutsia weinsteinii sp. nov. Strain CCRI-19649(T) Isolated from Surface Water.</title>
        <authorList>
            <person name="Maheux A.F."/>
            <person name="Boudreau D.K."/>
            <person name="Berube E."/>
            <person name="Boissinot M."/>
            <person name="Cantin P."/>
            <person name="Raymond F."/>
            <person name="Corbeil J."/>
            <person name="Omar R.F."/>
            <person name="Bergeron M.G."/>
        </authorList>
    </citation>
    <scope>NUCLEOTIDE SEQUENCE [LARGE SCALE GENOMIC DNA]</scope>
    <source>
        <strain evidence="7 8">CCRI-19649</strain>
    </source>
</reference>
<dbReference type="InterPro" id="IPR050833">
    <property type="entry name" value="Poly_Biosynth_Transport"/>
</dbReference>
<keyword evidence="3 6" id="KW-0812">Transmembrane</keyword>
<feature type="transmembrane region" description="Helical" evidence="6">
    <location>
        <begin position="379"/>
        <end position="399"/>
    </location>
</feature>
<feature type="transmembrane region" description="Helical" evidence="6">
    <location>
        <begin position="85"/>
        <end position="108"/>
    </location>
</feature>
<dbReference type="RefSeq" id="WP_094369243.1">
    <property type="nucleotide sequence ID" value="NZ_NOJY02000013.1"/>
</dbReference>
<feature type="transmembrane region" description="Helical" evidence="6">
    <location>
        <begin position="21"/>
        <end position="38"/>
    </location>
</feature>
<feature type="transmembrane region" description="Helical" evidence="6">
    <location>
        <begin position="44"/>
        <end position="64"/>
    </location>
</feature>
<evidence type="ECO:0000256" key="3">
    <source>
        <dbReference type="ARBA" id="ARBA00022692"/>
    </source>
</evidence>
<dbReference type="PANTHER" id="PTHR30250:SF11">
    <property type="entry name" value="O-ANTIGEN TRANSPORTER-RELATED"/>
    <property type="match status" value="1"/>
</dbReference>
<keyword evidence="8" id="KW-1185">Reference proteome</keyword>
<accession>A0A371J3T7</accession>
<keyword evidence="2" id="KW-1003">Cell membrane</keyword>
<dbReference type="AlphaFoldDB" id="A0A371J3T7"/>
<evidence type="ECO:0008006" key="9">
    <source>
        <dbReference type="Google" id="ProtNLM"/>
    </source>
</evidence>
<evidence type="ECO:0000256" key="5">
    <source>
        <dbReference type="ARBA" id="ARBA00023136"/>
    </source>
</evidence>
<comment type="subcellular location">
    <subcellularLocation>
        <location evidence="1">Cell membrane</location>
        <topology evidence="1">Multi-pass membrane protein</topology>
    </subcellularLocation>
</comment>
<dbReference type="InterPro" id="IPR002797">
    <property type="entry name" value="Polysacc_synth"/>
</dbReference>
<feature type="transmembrane region" description="Helical" evidence="6">
    <location>
        <begin position="191"/>
        <end position="210"/>
    </location>
</feature>
<feature type="transmembrane region" description="Helical" evidence="6">
    <location>
        <begin position="160"/>
        <end position="179"/>
    </location>
</feature>
<evidence type="ECO:0000256" key="4">
    <source>
        <dbReference type="ARBA" id="ARBA00022989"/>
    </source>
</evidence>
<dbReference type="GO" id="GO:0005886">
    <property type="term" value="C:plasma membrane"/>
    <property type="evidence" value="ECO:0007669"/>
    <property type="project" value="UniProtKB-SubCell"/>
</dbReference>
<feature type="transmembrane region" description="Helical" evidence="6">
    <location>
        <begin position="230"/>
        <end position="249"/>
    </location>
</feature>
<feature type="transmembrane region" description="Helical" evidence="6">
    <location>
        <begin position="128"/>
        <end position="148"/>
    </location>
</feature>
<sequence length="444" mass="50265">MQIIKKNSYIINTIFNYIYKILSMAITYITIPLTLSYLDNERYGIWQTILTIISWASLSNFGIGNGLRNKVTESLTEKKYEKLKSYITSAYLYITTISTIILIISIILVCTIDTNVLFKENSLSQDEIILSFIIVIISFCLNFILGISNSIAFGIHKSSIVNLFQIIANIITLIGLILLPKFTQASLINISLLYLIANTFSNIIFTIYIFSDKKLRPNIKYKSKKYGIELTSLGLEFFVLQISTIILFSTDNFIISTFIGVNEVTDYSLISKLFQIVSTFFSILLVQLWSEVARSTHNEEYSWIKKSMNRLIILLIPVAIILSIIVIKFDTLIKIWIGKSIVVDKRLILLAAFYAWLICFNGIFVNIQNGMSKIRIQTISSIISCILNIPIAIILIKVFNLGVLGVMLSNIICLSISSVMCSVDVIYNINRRIEGIQNNSKNSG</sequence>
<keyword evidence="5 6" id="KW-0472">Membrane</keyword>
<dbReference type="EMBL" id="NOJY02000013">
    <property type="protein sequence ID" value="RDY27439.1"/>
    <property type="molecule type" value="Genomic_DNA"/>
</dbReference>
<evidence type="ECO:0000256" key="2">
    <source>
        <dbReference type="ARBA" id="ARBA00022475"/>
    </source>
</evidence>
<gene>
    <name evidence="7" type="ORF">CHL78_009500</name>
</gene>